<keyword evidence="2" id="KW-0853">WD repeat</keyword>
<feature type="compositionally biased region" description="Basic residues" evidence="5">
    <location>
        <begin position="1124"/>
        <end position="1135"/>
    </location>
</feature>
<dbReference type="InterPro" id="IPR015943">
    <property type="entry name" value="WD40/YVTN_repeat-like_dom_sf"/>
</dbReference>
<dbReference type="Gene3D" id="2.130.10.10">
    <property type="entry name" value="YVTN repeat-like/Quinoprotein amine dehydrogenase"/>
    <property type="match status" value="3"/>
</dbReference>
<evidence type="ECO:0000256" key="2">
    <source>
        <dbReference type="ARBA" id="ARBA00022574"/>
    </source>
</evidence>
<dbReference type="InterPro" id="IPR001680">
    <property type="entry name" value="WD40_rpt"/>
</dbReference>
<feature type="compositionally biased region" description="Basic and acidic residues" evidence="5">
    <location>
        <begin position="1098"/>
        <end position="1108"/>
    </location>
</feature>
<evidence type="ECO:0000259" key="6">
    <source>
        <dbReference type="PROSITE" id="PS50222"/>
    </source>
</evidence>
<feature type="region of interest" description="Disordered" evidence="5">
    <location>
        <begin position="854"/>
        <end position="879"/>
    </location>
</feature>
<protein>
    <recommendedName>
        <fullName evidence="1">WD repeat-containing protein on Y chromosome</fullName>
    </recommendedName>
</protein>
<dbReference type="InterPro" id="IPR011047">
    <property type="entry name" value="Quinoprotein_ADH-like_sf"/>
</dbReference>
<dbReference type="InterPro" id="IPR011992">
    <property type="entry name" value="EF-hand-dom_pair"/>
</dbReference>
<name>A0A7D9DXW4_PARCT</name>
<dbReference type="SUPFAM" id="SSF47473">
    <property type="entry name" value="EF-hand"/>
    <property type="match status" value="1"/>
</dbReference>
<dbReference type="Pfam" id="PF00400">
    <property type="entry name" value="WD40"/>
    <property type="match status" value="5"/>
</dbReference>
<accession>A0A7D9DXW4</accession>
<feature type="compositionally biased region" description="Basic and acidic residues" evidence="5">
    <location>
        <begin position="8"/>
        <end position="17"/>
    </location>
</feature>
<evidence type="ECO:0000256" key="5">
    <source>
        <dbReference type="SAM" id="MobiDB-lite"/>
    </source>
</evidence>
<comment type="caution">
    <text evidence="7">The sequence shown here is derived from an EMBL/GenBank/DDBJ whole genome shotgun (WGS) entry which is preliminary data.</text>
</comment>
<feature type="domain" description="EF-hand" evidence="6">
    <location>
        <begin position="95"/>
        <end position="130"/>
    </location>
</feature>
<sequence>MSATPSVDEVHEDRGAEENSPQEATDENAKVPPESKPFLPNAIKNRLEDQMNHEDLELLERIFEEADEDGGGGLDLDEFREALKRIIANKGGNLPDEGELAIIFMKVDANCDGTVDWEEFCSYMLMENQLKDVMSSESSSYVHNSLDLGVDAPFPNPLRELQSSHRDTVVRISYFPKISYGPEDFADGTSGRYVAVSRDGVMTFWNMDLNLQRTILLNEGHYNSPKGNKTVWVTDCVVLANVKKIAVSTTERDIAFYDCAANNFEKHFVVCGFQHSVLCMDYWYNPENYNESALYFGDMNGQVYVLIFSSATTGLFDIHVAKNQGVPMASYCRIMFKELVKGLHPNVRAMQFSLHDDWVKKVKYYPSLQCFISCATTSEKSLYVGDAMRKRISSYINIRKGVLCFDYCSTWNVIVTGGIDHYVRLWNPYLTTKPTSTLKGHCSAVIHIAVNGSNGQFISVSQDKVLKAPWLYPKKGSEKSSDDKERSSHIKPLCKALYNSLFNQVVSACHASLVIVWNLETGEKVIQFSNAHPHSEITAMCFDQSMRRLVTGARDGSVKIWNFNNGNCLRTLTPVDDEEITGIVCTKQRIITVGWSKKVAIYKDSRGDEEECEPRVWSNFHKDDILSIDLYGTGTLATASYDGDIKVWSLETFQVTCVLNANDYPRERRQSLIPTDLKKNVMVSNVIFTDLKKQEALEKADEETLRCQQPVMKFKRSKSFSYRRRSSVGLRRASVMRRKSIDPMCIKNESSKPVQVNVKETDHDSGVDCVLFLQSRTHATDTATLLSTGSGGWIRAWSMFGGGLAGEFMASNNHRESILCMTSDENNDLLMTGDTQGYIKVWNISKYCIREDSDEGTLPGDKNRSGKLTSGGKTPRHVTFSENKPRRKICGKAPPLVFCLRAHLQPIISIDFVSKCRLLITASTDCSLRLWRSNGQYVGTFGQRNAWNLKADGDGEVPFDLQRAASANSMRLMQSTSRKRWSIAKSFLQVAGRLNVMLSKQGDNAGQDRESSATKSAALREAECRIDMNNILGKFYKPKTRHHMPPSLPKLRMSQNQIVVYTSLKCNELAPIVEPKAPVVTFQTPSNSKPSPRVPSSKSDKDVPDHGKTHNRISAVSPRDAAKTRIRSSHGIRRIKVQESS</sequence>
<dbReference type="CDD" id="cd00051">
    <property type="entry name" value="EFh"/>
    <property type="match status" value="1"/>
</dbReference>
<dbReference type="InterPro" id="IPR002048">
    <property type="entry name" value="EF_hand_dom"/>
</dbReference>
<evidence type="ECO:0000313" key="7">
    <source>
        <dbReference type="EMBL" id="CAB3995409.1"/>
    </source>
</evidence>
<dbReference type="PROSITE" id="PS50294">
    <property type="entry name" value="WD_REPEATS_REGION"/>
    <property type="match status" value="3"/>
</dbReference>
<keyword evidence="4" id="KW-0106">Calcium</keyword>
<dbReference type="GO" id="GO:0005509">
    <property type="term" value="F:calcium ion binding"/>
    <property type="evidence" value="ECO:0007669"/>
    <property type="project" value="InterPro"/>
</dbReference>
<dbReference type="Proteomes" id="UP001152795">
    <property type="component" value="Unassembled WGS sequence"/>
</dbReference>
<dbReference type="InterPro" id="IPR036322">
    <property type="entry name" value="WD40_repeat_dom_sf"/>
</dbReference>
<feature type="region of interest" description="Disordered" evidence="5">
    <location>
        <begin position="1081"/>
        <end position="1141"/>
    </location>
</feature>
<dbReference type="PANTHER" id="PTHR44324:SF6">
    <property type="entry name" value="EF-HAND CALCIUM BINDING DOMAIN 8"/>
    <property type="match status" value="1"/>
</dbReference>
<dbReference type="PROSITE" id="PS00018">
    <property type="entry name" value="EF_HAND_1"/>
    <property type="match status" value="1"/>
</dbReference>
<dbReference type="PANTHER" id="PTHR44324">
    <property type="entry name" value="WD40 REPEAT DOMAIN 95"/>
    <property type="match status" value="1"/>
</dbReference>
<dbReference type="EMBL" id="CACRXK020002659">
    <property type="protein sequence ID" value="CAB3995409.1"/>
    <property type="molecule type" value="Genomic_DNA"/>
</dbReference>
<keyword evidence="3" id="KW-0677">Repeat</keyword>
<evidence type="ECO:0000256" key="1">
    <source>
        <dbReference type="ARBA" id="ARBA00014901"/>
    </source>
</evidence>
<proteinExistence type="predicted"/>
<organism evidence="7 8">
    <name type="scientific">Paramuricea clavata</name>
    <name type="common">Red gorgonian</name>
    <name type="synonym">Violescent sea-whip</name>
    <dbReference type="NCBI Taxonomy" id="317549"/>
    <lineage>
        <taxon>Eukaryota</taxon>
        <taxon>Metazoa</taxon>
        <taxon>Cnidaria</taxon>
        <taxon>Anthozoa</taxon>
        <taxon>Octocorallia</taxon>
        <taxon>Malacalcyonacea</taxon>
        <taxon>Plexauridae</taxon>
        <taxon>Paramuricea</taxon>
    </lineage>
</organism>
<dbReference type="PROSITE" id="PS50222">
    <property type="entry name" value="EF_HAND_2"/>
    <property type="match status" value="2"/>
</dbReference>
<reference evidence="7" key="1">
    <citation type="submission" date="2020-04" db="EMBL/GenBank/DDBJ databases">
        <authorList>
            <person name="Alioto T."/>
            <person name="Alioto T."/>
            <person name="Gomez Garrido J."/>
        </authorList>
    </citation>
    <scope>NUCLEOTIDE SEQUENCE</scope>
    <source>
        <strain evidence="7">A484AB</strain>
    </source>
</reference>
<dbReference type="InterPro" id="IPR019775">
    <property type="entry name" value="WD40_repeat_CS"/>
</dbReference>
<dbReference type="InterPro" id="IPR051242">
    <property type="entry name" value="WD-EF-hand_domain"/>
</dbReference>
<dbReference type="InterPro" id="IPR018247">
    <property type="entry name" value="EF_Hand_1_Ca_BS"/>
</dbReference>
<dbReference type="OrthoDB" id="5980302at2759"/>
<feature type="domain" description="EF-hand" evidence="6">
    <location>
        <begin position="54"/>
        <end position="89"/>
    </location>
</feature>
<dbReference type="SMART" id="SM00320">
    <property type="entry name" value="WD40"/>
    <property type="match status" value="12"/>
</dbReference>
<evidence type="ECO:0000256" key="4">
    <source>
        <dbReference type="ARBA" id="ARBA00022837"/>
    </source>
</evidence>
<evidence type="ECO:0000256" key="3">
    <source>
        <dbReference type="ARBA" id="ARBA00022737"/>
    </source>
</evidence>
<dbReference type="SMART" id="SM00054">
    <property type="entry name" value="EFh"/>
    <property type="match status" value="2"/>
</dbReference>
<dbReference type="Pfam" id="PF13499">
    <property type="entry name" value="EF-hand_7"/>
    <property type="match status" value="1"/>
</dbReference>
<gene>
    <name evidence="7" type="ORF">PACLA_8A058717</name>
</gene>
<keyword evidence="8" id="KW-1185">Reference proteome</keyword>
<dbReference type="PROSITE" id="PS00678">
    <property type="entry name" value="WD_REPEATS_1"/>
    <property type="match status" value="1"/>
</dbReference>
<dbReference type="SUPFAM" id="SSF50978">
    <property type="entry name" value="WD40 repeat-like"/>
    <property type="match status" value="1"/>
</dbReference>
<dbReference type="Gene3D" id="1.10.238.10">
    <property type="entry name" value="EF-hand"/>
    <property type="match status" value="1"/>
</dbReference>
<feature type="compositionally biased region" description="Low complexity" evidence="5">
    <location>
        <begin position="1085"/>
        <end position="1097"/>
    </location>
</feature>
<feature type="region of interest" description="Disordered" evidence="5">
    <location>
        <begin position="1"/>
        <end position="40"/>
    </location>
</feature>
<dbReference type="PROSITE" id="PS50082">
    <property type="entry name" value="WD_REPEATS_2"/>
    <property type="match status" value="4"/>
</dbReference>
<dbReference type="AlphaFoldDB" id="A0A7D9DXW4"/>
<dbReference type="SUPFAM" id="SSF50998">
    <property type="entry name" value="Quinoprotein alcohol dehydrogenase-like"/>
    <property type="match status" value="1"/>
</dbReference>
<evidence type="ECO:0000313" key="8">
    <source>
        <dbReference type="Proteomes" id="UP001152795"/>
    </source>
</evidence>